<keyword evidence="3" id="KW-0589">Pheromone response</keyword>
<evidence type="ECO:0000313" key="13">
    <source>
        <dbReference type="Proteomes" id="UP000054007"/>
    </source>
</evidence>
<accession>A0A0D7B404</accession>
<dbReference type="GO" id="GO:0005886">
    <property type="term" value="C:plasma membrane"/>
    <property type="evidence" value="ECO:0007669"/>
    <property type="project" value="TreeGrafter"/>
</dbReference>
<keyword evidence="8" id="KW-0675">Receptor</keyword>
<feature type="compositionally biased region" description="Basic and acidic residues" evidence="10">
    <location>
        <begin position="395"/>
        <end position="404"/>
    </location>
</feature>
<evidence type="ECO:0000313" key="12">
    <source>
        <dbReference type="EMBL" id="KIY64945.1"/>
    </source>
</evidence>
<evidence type="ECO:0000256" key="6">
    <source>
        <dbReference type="ARBA" id="ARBA00023040"/>
    </source>
</evidence>
<feature type="transmembrane region" description="Helical" evidence="11">
    <location>
        <begin position="211"/>
        <end position="235"/>
    </location>
</feature>
<feature type="transmembrane region" description="Helical" evidence="11">
    <location>
        <begin position="12"/>
        <end position="32"/>
    </location>
</feature>
<dbReference type="EMBL" id="KN880611">
    <property type="protein sequence ID" value="KIY64945.1"/>
    <property type="molecule type" value="Genomic_DNA"/>
</dbReference>
<dbReference type="OrthoDB" id="2874149at2759"/>
<dbReference type="PRINTS" id="PR00899">
    <property type="entry name" value="GPCRSTE3"/>
</dbReference>
<name>A0A0D7B404_9AGAR</name>
<dbReference type="GO" id="GO:0000750">
    <property type="term" value="P:pheromone-dependent signal transduction involved in conjugation with cellular fusion"/>
    <property type="evidence" value="ECO:0007669"/>
    <property type="project" value="TreeGrafter"/>
</dbReference>
<keyword evidence="6" id="KW-0297">G-protein coupled receptor</keyword>
<feature type="transmembrane region" description="Helical" evidence="11">
    <location>
        <begin position="124"/>
        <end position="147"/>
    </location>
</feature>
<comment type="similarity">
    <text evidence="2">Belongs to the G-protein coupled receptor 4 family.</text>
</comment>
<evidence type="ECO:0000256" key="2">
    <source>
        <dbReference type="ARBA" id="ARBA00011085"/>
    </source>
</evidence>
<proteinExistence type="inferred from homology"/>
<gene>
    <name evidence="12" type="ORF">CYLTODRAFT_81111</name>
</gene>
<keyword evidence="9" id="KW-0807">Transducer</keyword>
<dbReference type="CDD" id="cd14966">
    <property type="entry name" value="7tmD_STE3"/>
    <property type="match status" value="1"/>
</dbReference>
<feature type="region of interest" description="Disordered" evidence="10">
    <location>
        <begin position="395"/>
        <end position="423"/>
    </location>
</feature>
<reference evidence="12 13" key="1">
    <citation type="journal article" date="2015" name="Fungal Genet. Biol.">
        <title>Evolution of novel wood decay mechanisms in Agaricales revealed by the genome sequences of Fistulina hepatica and Cylindrobasidium torrendii.</title>
        <authorList>
            <person name="Floudas D."/>
            <person name="Held B.W."/>
            <person name="Riley R."/>
            <person name="Nagy L.G."/>
            <person name="Koehler G."/>
            <person name="Ransdell A.S."/>
            <person name="Younus H."/>
            <person name="Chow J."/>
            <person name="Chiniquy J."/>
            <person name="Lipzen A."/>
            <person name="Tritt A."/>
            <person name="Sun H."/>
            <person name="Haridas S."/>
            <person name="LaButti K."/>
            <person name="Ohm R.A."/>
            <person name="Kues U."/>
            <person name="Blanchette R.A."/>
            <person name="Grigoriev I.V."/>
            <person name="Minto R.E."/>
            <person name="Hibbett D.S."/>
        </authorList>
    </citation>
    <scope>NUCLEOTIDE SEQUENCE [LARGE SCALE GENOMIC DNA]</scope>
    <source>
        <strain evidence="12 13">FP15055 ss-10</strain>
    </source>
</reference>
<evidence type="ECO:0000256" key="3">
    <source>
        <dbReference type="ARBA" id="ARBA00022507"/>
    </source>
</evidence>
<evidence type="ECO:0000256" key="9">
    <source>
        <dbReference type="ARBA" id="ARBA00023224"/>
    </source>
</evidence>
<evidence type="ECO:0000256" key="11">
    <source>
        <dbReference type="SAM" id="Phobius"/>
    </source>
</evidence>
<dbReference type="PANTHER" id="PTHR28097:SF1">
    <property type="entry name" value="PHEROMONE A FACTOR RECEPTOR"/>
    <property type="match status" value="1"/>
</dbReference>
<dbReference type="InterPro" id="IPR000481">
    <property type="entry name" value="GPCR_Pheromne_B_alpha_rcpt"/>
</dbReference>
<keyword evidence="5 11" id="KW-1133">Transmembrane helix</keyword>
<feature type="transmembrane region" description="Helical" evidence="11">
    <location>
        <begin position="167"/>
        <end position="190"/>
    </location>
</feature>
<dbReference type="AlphaFoldDB" id="A0A0D7B404"/>
<evidence type="ECO:0000256" key="1">
    <source>
        <dbReference type="ARBA" id="ARBA00004141"/>
    </source>
</evidence>
<evidence type="ECO:0000256" key="10">
    <source>
        <dbReference type="SAM" id="MobiDB-lite"/>
    </source>
</evidence>
<dbReference type="PROSITE" id="PS51257">
    <property type="entry name" value="PROKAR_LIPOPROTEIN"/>
    <property type="match status" value="1"/>
</dbReference>
<keyword evidence="13" id="KW-1185">Reference proteome</keyword>
<sequence length="445" mass="49828">MVYSLKDNFPPNALYSTFSFIGFLACLIPLPWHLQAWNVGTCAYMFWVGIGCLNGFINSVVWNGNMVDRSPGWCDFSSRVILTENVSIAVCSLAINRRLFFIATSDTVILSATDRRRAMLFDSLLCFLTPLAQVAVAYVLTANRYAIYEDVGCEPALYPSIPTILLFHIWPLVIGIFSAWYSVRTIFAFNRRRRQFQELLSAHSNLKSGRYVRLMVMAATDVVCVIPLSILMLVLNARRAEPWVSWDWVHSEFGRIDKYPTLLWHNAPDAAGALLEMQRWYNPLAAFLFFALFGFAEESRRKYLVAFTHVTSKMGISTSWLSGSTSTGSSRMSSNGMGTKMPVFLRGDQTTRTKRRDTLDGSFTDMSTNEMEKQNGGATSYGAFSFIDAGGALSDPKEKEKELEGFGNESSSTLPSPVDHPSDIDIVNRLSVIHDTPPRLGDHNV</sequence>
<comment type="subcellular location">
    <subcellularLocation>
        <location evidence="1">Membrane</location>
        <topology evidence="1">Multi-pass membrane protein</topology>
    </subcellularLocation>
</comment>
<dbReference type="Proteomes" id="UP000054007">
    <property type="component" value="Unassembled WGS sequence"/>
</dbReference>
<organism evidence="12 13">
    <name type="scientific">Cylindrobasidium torrendii FP15055 ss-10</name>
    <dbReference type="NCBI Taxonomy" id="1314674"/>
    <lineage>
        <taxon>Eukaryota</taxon>
        <taxon>Fungi</taxon>
        <taxon>Dikarya</taxon>
        <taxon>Basidiomycota</taxon>
        <taxon>Agaricomycotina</taxon>
        <taxon>Agaricomycetes</taxon>
        <taxon>Agaricomycetidae</taxon>
        <taxon>Agaricales</taxon>
        <taxon>Marasmiineae</taxon>
        <taxon>Physalacriaceae</taxon>
        <taxon>Cylindrobasidium</taxon>
    </lineage>
</organism>
<evidence type="ECO:0000256" key="5">
    <source>
        <dbReference type="ARBA" id="ARBA00022989"/>
    </source>
</evidence>
<dbReference type="PANTHER" id="PTHR28097">
    <property type="entry name" value="PHEROMONE A FACTOR RECEPTOR"/>
    <property type="match status" value="1"/>
</dbReference>
<dbReference type="Pfam" id="PF02076">
    <property type="entry name" value="STE3"/>
    <property type="match status" value="1"/>
</dbReference>
<dbReference type="InterPro" id="IPR001499">
    <property type="entry name" value="GPCR_STE3"/>
</dbReference>
<evidence type="ECO:0000256" key="7">
    <source>
        <dbReference type="ARBA" id="ARBA00023136"/>
    </source>
</evidence>
<evidence type="ECO:0000256" key="8">
    <source>
        <dbReference type="ARBA" id="ARBA00023170"/>
    </source>
</evidence>
<feature type="transmembrane region" description="Helical" evidence="11">
    <location>
        <begin position="44"/>
        <end position="62"/>
    </location>
</feature>
<dbReference type="GO" id="GO:0004934">
    <property type="term" value="F:mating-type alpha-factor pheromone receptor activity"/>
    <property type="evidence" value="ECO:0007669"/>
    <property type="project" value="InterPro"/>
</dbReference>
<keyword evidence="7 11" id="KW-0472">Membrane</keyword>
<evidence type="ECO:0000256" key="4">
    <source>
        <dbReference type="ARBA" id="ARBA00022692"/>
    </source>
</evidence>
<dbReference type="PRINTS" id="PR00901">
    <property type="entry name" value="PHEROMONEBAR"/>
</dbReference>
<feature type="transmembrane region" description="Helical" evidence="11">
    <location>
        <begin position="280"/>
        <end position="296"/>
    </location>
</feature>
<keyword evidence="4 11" id="KW-0812">Transmembrane</keyword>
<protein>
    <submittedName>
        <fullName evidence="12">STE3-domain-containing protein</fullName>
    </submittedName>
</protein>